<dbReference type="GO" id="GO:0006081">
    <property type="term" value="P:aldehyde metabolic process"/>
    <property type="evidence" value="ECO:0007669"/>
    <property type="project" value="InterPro"/>
</dbReference>
<accession>A0A5R9PHV1</accession>
<organism evidence="9 10">
    <name type="scientific">Thermomonas fusca</name>
    <dbReference type="NCBI Taxonomy" id="215690"/>
    <lineage>
        <taxon>Bacteria</taxon>
        <taxon>Pseudomonadati</taxon>
        <taxon>Pseudomonadota</taxon>
        <taxon>Gammaproteobacteria</taxon>
        <taxon>Lysobacterales</taxon>
        <taxon>Lysobacteraceae</taxon>
        <taxon>Thermomonas</taxon>
    </lineage>
</organism>
<comment type="caution">
    <text evidence="9">The sequence shown here is derived from an EMBL/GenBank/DDBJ whole genome shotgun (WGS) entry which is preliminary data.</text>
</comment>
<feature type="domain" description="Aldehyde dehydrogenase" evidence="8">
    <location>
        <begin position="26"/>
        <end position="437"/>
    </location>
</feature>
<dbReference type="STRING" id="1123377.GCA_000423885_02710"/>
<dbReference type="InterPro" id="IPR015590">
    <property type="entry name" value="Aldehyde_DH_dom"/>
</dbReference>
<dbReference type="InterPro" id="IPR029510">
    <property type="entry name" value="Ald_DH_CS_GLU"/>
</dbReference>
<dbReference type="InterPro" id="IPR016162">
    <property type="entry name" value="Ald_DH_N"/>
</dbReference>
<feature type="active site" evidence="5">
    <location>
        <position position="251"/>
    </location>
</feature>
<dbReference type="InterPro" id="IPR016161">
    <property type="entry name" value="Ald_DH/histidinol_DH"/>
</dbReference>
<evidence type="ECO:0000256" key="4">
    <source>
        <dbReference type="PIRNR" id="PIRNR036492"/>
    </source>
</evidence>
<reference evidence="9 10" key="1">
    <citation type="submission" date="2019-04" db="EMBL/GenBank/DDBJ databases">
        <authorList>
            <person name="Grouzdev D.S."/>
            <person name="Nazina T.N."/>
        </authorList>
    </citation>
    <scope>NUCLEOTIDE SEQUENCE [LARGE SCALE GENOMIC DNA]</scope>
    <source>
        <strain evidence="9 10">SHC 3-19</strain>
    </source>
</reference>
<evidence type="ECO:0000256" key="3">
    <source>
        <dbReference type="ARBA" id="ARBA00023027"/>
    </source>
</evidence>
<dbReference type="Pfam" id="PF00171">
    <property type="entry name" value="Aldedh"/>
    <property type="match status" value="1"/>
</dbReference>
<evidence type="ECO:0000259" key="8">
    <source>
        <dbReference type="Pfam" id="PF00171"/>
    </source>
</evidence>
<dbReference type="EMBL" id="SROY01000001">
    <property type="protein sequence ID" value="TLX22573.1"/>
    <property type="molecule type" value="Genomic_DNA"/>
</dbReference>
<protein>
    <recommendedName>
        <fullName evidence="4">Aldehyde dehydrogenase</fullName>
    </recommendedName>
</protein>
<dbReference type="FunFam" id="3.40.309.10:FF:000003">
    <property type="entry name" value="Aldehyde dehydrogenase"/>
    <property type="match status" value="1"/>
</dbReference>
<dbReference type="InterPro" id="IPR016163">
    <property type="entry name" value="Ald_DH_C"/>
</dbReference>
<comment type="similarity">
    <text evidence="1 4 7">Belongs to the aldehyde dehydrogenase family.</text>
</comment>
<evidence type="ECO:0000256" key="5">
    <source>
        <dbReference type="PIRSR" id="PIRSR036492-1"/>
    </source>
</evidence>
<dbReference type="PANTHER" id="PTHR43570">
    <property type="entry name" value="ALDEHYDE DEHYDROGENASE"/>
    <property type="match status" value="1"/>
</dbReference>
<dbReference type="Proteomes" id="UP000308508">
    <property type="component" value="Unassembled WGS sequence"/>
</dbReference>
<dbReference type="RefSeq" id="WP_138346599.1">
    <property type="nucleotide sequence ID" value="NZ_SROY01000001.1"/>
</dbReference>
<sequence length="469" mass="51317">MDSADTPLHDLQPTLERLRAAWQANKPDHAQRRDDLQRLRDALKRRLDEMARTIAADFGHRSLDESRIADGMTALNEIDHLLKHLRGWMKPRRVGVGWRFLPARAQVRPMPLGVVGVIAPWNYPVNLALIPLATAIAAGNHVYLKPSEHTPRTSAFLRDLLAEVFPADRVAVAIGGAEVGAAFAALPFDHLVFTGSTAVGRKVMAAAAPNLTPLTLELGGKSPALVAADYPIEKAAARIATGKWFNCGQTCIAPDYVLVPADKRDAFVDALRREIQARYGSDLGNRDDYTRIINDGQYARLQGYLDDAQQRGIDIAPLAGSADPAQRLLPPTVLLEPGDDAKVMQDEIFGPLLPVKSYRTLEEAIDYINGHERPLALYPFSHDRAVIEKILHATLAGGVSVNDTLFHFAVPTLPFGGVGASGMGAYHSRTGFDAMSKLLPVLWQARRTGGDLLKPPYSKAKWLIDLIVR</sequence>
<keyword evidence="3" id="KW-0520">NAD</keyword>
<dbReference type="Gene3D" id="3.40.605.10">
    <property type="entry name" value="Aldehyde Dehydrogenase, Chain A, domain 1"/>
    <property type="match status" value="1"/>
</dbReference>
<name>A0A5R9PHV1_9GAMM</name>
<dbReference type="PIRSF" id="PIRSF036492">
    <property type="entry name" value="ALDH"/>
    <property type="match status" value="1"/>
</dbReference>
<evidence type="ECO:0000313" key="9">
    <source>
        <dbReference type="EMBL" id="TLX22573.1"/>
    </source>
</evidence>
<dbReference type="CDD" id="cd07133">
    <property type="entry name" value="ALDH_CALDH_CalB"/>
    <property type="match status" value="1"/>
</dbReference>
<dbReference type="PANTHER" id="PTHR43570:SF20">
    <property type="entry name" value="ALDEHYDE DEHYDROGENASE ALDX-RELATED"/>
    <property type="match status" value="1"/>
</dbReference>
<gene>
    <name evidence="9" type="ORF">E5S66_00635</name>
</gene>
<evidence type="ECO:0000256" key="2">
    <source>
        <dbReference type="ARBA" id="ARBA00023002"/>
    </source>
</evidence>
<evidence type="ECO:0000313" key="10">
    <source>
        <dbReference type="Proteomes" id="UP000308508"/>
    </source>
</evidence>
<evidence type="ECO:0000256" key="1">
    <source>
        <dbReference type="ARBA" id="ARBA00009986"/>
    </source>
</evidence>
<dbReference type="PROSITE" id="PS00687">
    <property type="entry name" value="ALDEHYDE_DEHYDR_GLU"/>
    <property type="match status" value="1"/>
</dbReference>
<dbReference type="AlphaFoldDB" id="A0A5R9PHV1"/>
<dbReference type="GO" id="GO:0005737">
    <property type="term" value="C:cytoplasm"/>
    <property type="evidence" value="ECO:0007669"/>
    <property type="project" value="TreeGrafter"/>
</dbReference>
<dbReference type="SUPFAM" id="SSF53720">
    <property type="entry name" value="ALDH-like"/>
    <property type="match status" value="1"/>
</dbReference>
<evidence type="ECO:0000256" key="6">
    <source>
        <dbReference type="PROSITE-ProRule" id="PRU10007"/>
    </source>
</evidence>
<keyword evidence="2 4" id="KW-0560">Oxidoreductase</keyword>
<keyword evidence="10" id="KW-1185">Reference proteome</keyword>
<dbReference type="GO" id="GO:0004029">
    <property type="term" value="F:aldehyde dehydrogenase (NAD+) activity"/>
    <property type="evidence" value="ECO:0007669"/>
    <property type="project" value="TreeGrafter"/>
</dbReference>
<proteinExistence type="inferred from homology"/>
<dbReference type="InterPro" id="IPR012394">
    <property type="entry name" value="Aldehyde_DH_NAD(P)"/>
</dbReference>
<feature type="active site" evidence="5 6">
    <location>
        <position position="217"/>
    </location>
</feature>
<evidence type="ECO:0000256" key="7">
    <source>
        <dbReference type="RuleBase" id="RU003345"/>
    </source>
</evidence>
<dbReference type="Gene3D" id="3.40.309.10">
    <property type="entry name" value="Aldehyde Dehydrogenase, Chain A, domain 2"/>
    <property type="match status" value="1"/>
</dbReference>